<dbReference type="AlphaFoldDB" id="A0A368JD07"/>
<evidence type="ECO:0000259" key="1">
    <source>
        <dbReference type="Pfam" id="PF12728"/>
    </source>
</evidence>
<organism evidence="2 3">
    <name type="scientific">Larkinella punicea</name>
    <dbReference type="NCBI Taxonomy" id="2315727"/>
    <lineage>
        <taxon>Bacteria</taxon>
        <taxon>Pseudomonadati</taxon>
        <taxon>Bacteroidota</taxon>
        <taxon>Cytophagia</taxon>
        <taxon>Cytophagales</taxon>
        <taxon>Spirosomataceae</taxon>
        <taxon>Larkinella</taxon>
    </lineage>
</organism>
<feature type="domain" description="Helix-turn-helix" evidence="1">
    <location>
        <begin position="49"/>
        <end position="89"/>
    </location>
</feature>
<comment type="caution">
    <text evidence="2">The sequence shown here is derived from an EMBL/GenBank/DDBJ whole genome shotgun (WGS) entry which is preliminary data.</text>
</comment>
<dbReference type="EMBL" id="QOWE01000041">
    <property type="protein sequence ID" value="RCR65549.1"/>
    <property type="molecule type" value="Genomic_DNA"/>
</dbReference>
<keyword evidence="3" id="KW-1185">Reference proteome</keyword>
<name>A0A368JD07_9BACT</name>
<dbReference type="RefSeq" id="WP_114410079.1">
    <property type="nucleotide sequence ID" value="NZ_QOWE01000041.1"/>
</dbReference>
<evidence type="ECO:0000313" key="2">
    <source>
        <dbReference type="EMBL" id="RCR65549.1"/>
    </source>
</evidence>
<gene>
    <name evidence="2" type="ORF">DUE52_31280</name>
</gene>
<dbReference type="InterPro" id="IPR041657">
    <property type="entry name" value="HTH_17"/>
</dbReference>
<protein>
    <submittedName>
        <fullName evidence="2">DNA-binding protein</fullName>
    </submittedName>
</protein>
<sequence>MNQILLSGMELSELLNSIRHIVQEAFFTFQSTPPVQPSNRMGGIGLAREVTGLATSTLYNLVAQNKIPHCKRGGKLFFMEEELHQWILAGRRKTTAEVATDVDAFLCRHPKGKAKIS</sequence>
<dbReference type="OrthoDB" id="597977at2"/>
<accession>A0A368JD07</accession>
<evidence type="ECO:0000313" key="3">
    <source>
        <dbReference type="Proteomes" id="UP000253383"/>
    </source>
</evidence>
<proteinExistence type="predicted"/>
<dbReference type="Pfam" id="PF12728">
    <property type="entry name" value="HTH_17"/>
    <property type="match status" value="1"/>
</dbReference>
<reference evidence="2 3" key="1">
    <citation type="submission" date="2018-07" db="EMBL/GenBank/DDBJ databases">
        <title>Genome analysis of Larkinella rosea.</title>
        <authorList>
            <person name="Zhou Z."/>
            <person name="Wang G."/>
        </authorList>
    </citation>
    <scope>NUCLEOTIDE SEQUENCE [LARGE SCALE GENOMIC DNA]</scope>
    <source>
        <strain evidence="3">zzj9</strain>
    </source>
</reference>
<keyword evidence="2" id="KW-0238">DNA-binding</keyword>
<dbReference type="Proteomes" id="UP000253383">
    <property type="component" value="Unassembled WGS sequence"/>
</dbReference>
<dbReference type="GO" id="GO:0003677">
    <property type="term" value="F:DNA binding"/>
    <property type="evidence" value="ECO:0007669"/>
    <property type="project" value="UniProtKB-KW"/>
</dbReference>